<feature type="domain" description="Peptidase S8/S53" evidence="9">
    <location>
        <begin position="163"/>
        <end position="596"/>
    </location>
</feature>
<dbReference type="GO" id="GO:0016020">
    <property type="term" value="C:membrane"/>
    <property type="evidence" value="ECO:0007669"/>
    <property type="project" value="InterPro"/>
</dbReference>
<dbReference type="GO" id="GO:0004252">
    <property type="term" value="F:serine-type endopeptidase activity"/>
    <property type="evidence" value="ECO:0007669"/>
    <property type="project" value="UniProtKB-UniRule"/>
</dbReference>
<dbReference type="Pfam" id="PF06280">
    <property type="entry name" value="fn3_5"/>
    <property type="match status" value="1"/>
</dbReference>
<feature type="active site" description="Charge relay system" evidence="7 8">
    <location>
        <position position="223"/>
    </location>
</feature>
<dbReference type="InterPro" id="IPR010435">
    <property type="entry name" value="C5a/SBT2-like_Fn3"/>
</dbReference>
<reference evidence="12" key="1">
    <citation type="submission" date="2021-12" db="EMBL/GenBank/DDBJ databases">
        <authorList>
            <person name="Zaccaron A."/>
            <person name="Stergiopoulos I."/>
        </authorList>
    </citation>
    <scope>NUCLEOTIDE SEQUENCE</scope>
    <source>
        <strain evidence="12">Race5_Kim</strain>
    </source>
</reference>
<dbReference type="OrthoDB" id="10256524at2759"/>
<keyword evidence="6 8" id="KW-0720">Serine protease</keyword>
<evidence type="ECO:0000259" key="9">
    <source>
        <dbReference type="Pfam" id="PF00082"/>
    </source>
</evidence>
<dbReference type="PROSITE" id="PS51892">
    <property type="entry name" value="SUBTILASE"/>
    <property type="match status" value="1"/>
</dbReference>
<dbReference type="PANTHER" id="PTHR43806">
    <property type="entry name" value="PEPTIDASE S8"/>
    <property type="match status" value="1"/>
</dbReference>
<keyword evidence="4" id="KW-0732">Signal</keyword>
<organism evidence="12 13">
    <name type="scientific">Passalora fulva</name>
    <name type="common">Tomato leaf mold</name>
    <name type="synonym">Cladosporium fulvum</name>
    <dbReference type="NCBI Taxonomy" id="5499"/>
    <lineage>
        <taxon>Eukaryota</taxon>
        <taxon>Fungi</taxon>
        <taxon>Dikarya</taxon>
        <taxon>Ascomycota</taxon>
        <taxon>Pezizomycotina</taxon>
        <taxon>Dothideomycetes</taxon>
        <taxon>Dothideomycetidae</taxon>
        <taxon>Mycosphaerellales</taxon>
        <taxon>Mycosphaerellaceae</taxon>
        <taxon>Fulvia</taxon>
    </lineage>
</organism>
<evidence type="ECO:0000256" key="7">
    <source>
        <dbReference type="PIRSR" id="PIRSR615500-1"/>
    </source>
</evidence>
<dbReference type="InterPro" id="IPR015500">
    <property type="entry name" value="Peptidase_S8_subtilisin-rel"/>
</dbReference>
<comment type="similarity">
    <text evidence="1 8">Belongs to the peptidase S8 family.</text>
</comment>
<feature type="active site" description="Charge relay system" evidence="7 8">
    <location>
        <position position="172"/>
    </location>
</feature>
<protein>
    <submittedName>
        <fullName evidence="12">C5a peptidase</fullName>
    </submittedName>
</protein>
<accession>A0A9Q8US64</accession>
<dbReference type="InterPro" id="IPR036852">
    <property type="entry name" value="Peptidase_S8/S53_dom_sf"/>
</dbReference>
<evidence type="ECO:0000256" key="8">
    <source>
        <dbReference type="PROSITE-ProRule" id="PRU01240"/>
    </source>
</evidence>
<evidence type="ECO:0000256" key="4">
    <source>
        <dbReference type="ARBA" id="ARBA00022729"/>
    </source>
</evidence>
<evidence type="ECO:0000256" key="2">
    <source>
        <dbReference type="ARBA" id="ARBA00022512"/>
    </source>
</evidence>
<dbReference type="OMA" id="FNHPALG"/>
<gene>
    <name evidence="12" type="ORF">CLAFUR5_09927</name>
</gene>
<dbReference type="SUPFAM" id="SSF52025">
    <property type="entry name" value="PA domain"/>
    <property type="match status" value="1"/>
</dbReference>
<feature type="domain" description="PA" evidence="10">
    <location>
        <begin position="394"/>
        <end position="456"/>
    </location>
</feature>
<reference evidence="12" key="2">
    <citation type="journal article" date="2022" name="Microb. Genom.">
        <title>A chromosome-scale genome assembly of the tomato pathogen Cladosporium fulvum reveals a compartmentalized genome architecture and the presence of a dispensable chromosome.</title>
        <authorList>
            <person name="Zaccaron A.Z."/>
            <person name="Chen L.H."/>
            <person name="Samaras A."/>
            <person name="Stergiopoulos I."/>
        </authorList>
    </citation>
    <scope>NUCLEOTIDE SEQUENCE</scope>
    <source>
        <strain evidence="12">Race5_Kim</strain>
    </source>
</reference>
<sequence length="928" mass="99435">MFYRLATYLAVCTVTFVAGVLSGVLVAELQPSSNIESFQDLLHNIAAQYLDGSPPVVKHCFRGSPIFWGLVLEHQGIDRITLRNIEESLRLEFPDFLRFWDLGASSQRSYGNISQAARSVLSPLLPTHSAGDESSQGQHTKSELRAIHELTGVHELHKRGIVGHGASVAVIDVGLDYLHPVFAATSDRSSPLRYTTDFVGDDFVPGANLPQPDSDTYTECEIHGTHTSALIVGRQQSVGFVGVAPGAALDHYRVAGCLEVNRFDDEILIEALLLAHSRRVDVISLSLANGYGPYPSELVSDIIRRIVQEGQTLCVVSAGNTGWAGPFSAVSPAAAAGAVSAGAVHSIHVIRSNPMAQATYWVAGEQRSFMFEWQPSFPSRFPQSLRLYVLSLNASIPNDACGDHAADLGLPDDLEGHIVLIRRGGCAFQQKIDNVLSHGAAYVLIYDNTPTDGWDIFLYDNTFHGIRGCGSLLAETGLKLANIFAEADNVILEMDSNFTLLPKIRTRYNPLYPAGSLYTGGSWGPTGDLSTFPSILGPGGSVWSAVPRSAGGFGTYTGTSISAPYIAGCIALLRSVYPDWAAPDIVRALIHTATPLPFSDGNKSYDNLLAPVWQQGGGLVNMVAALESRTAISVSFLNFNDTEFYRVATFTITNLGDRSASYELQYVPAATVDTLDSRRHIIAFAEDPASSDQATAQFLAHTRSGDQALVDLTPSSLHLPSGGSAVIHAEVNLANVADEKTCPLYSGYIKINSSHDGVLSLPCGGIGCRIGDVSTLPPNWNLTFLAAARYIDSDNPNSIIQPAAANTTFRLPASGNPGFDLSSEVMYPMINIQVAMISPHAVAFLETCSSVSTSANANSTLSVPVDLHGTQIAGGFSRIVPRRLLWAGKLTNGSLAISGSYCLQICTSRTLGSVLDCTKTVQFNLIYF</sequence>
<dbReference type="Pfam" id="PF00082">
    <property type="entry name" value="Peptidase_S8"/>
    <property type="match status" value="1"/>
</dbReference>
<dbReference type="Gene3D" id="3.40.50.200">
    <property type="entry name" value="Peptidase S8/S53 domain"/>
    <property type="match status" value="2"/>
</dbReference>
<proteinExistence type="inferred from homology"/>
<dbReference type="Proteomes" id="UP000756132">
    <property type="component" value="Chromosome 7"/>
</dbReference>
<dbReference type="AlphaFoldDB" id="A0A9Q8US64"/>
<evidence type="ECO:0000256" key="6">
    <source>
        <dbReference type="ARBA" id="ARBA00022825"/>
    </source>
</evidence>
<dbReference type="InterPro" id="IPR003137">
    <property type="entry name" value="PA_domain"/>
</dbReference>
<dbReference type="PRINTS" id="PR00723">
    <property type="entry name" value="SUBTILISIN"/>
</dbReference>
<dbReference type="GO" id="GO:0006508">
    <property type="term" value="P:proteolysis"/>
    <property type="evidence" value="ECO:0007669"/>
    <property type="project" value="UniProtKB-KW"/>
</dbReference>
<feature type="active site" description="Charge relay system" evidence="7 8">
    <location>
        <position position="560"/>
    </location>
</feature>
<dbReference type="EMBL" id="CP090169">
    <property type="protein sequence ID" value="UJO20468.1"/>
    <property type="molecule type" value="Genomic_DNA"/>
</dbReference>
<dbReference type="PANTHER" id="PTHR43806:SF66">
    <property type="entry name" value="SERIN ENDOPEPTIDASE"/>
    <property type="match status" value="1"/>
</dbReference>
<keyword evidence="2" id="KW-0964">Secreted</keyword>
<evidence type="ECO:0000259" key="11">
    <source>
        <dbReference type="Pfam" id="PF06280"/>
    </source>
</evidence>
<feature type="domain" description="C5a peptidase/Subtilisin-like protease SBT2-like Fn3-like" evidence="11">
    <location>
        <begin position="638"/>
        <end position="762"/>
    </location>
</feature>
<evidence type="ECO:0000256" key="3">
    <source>
        <dbReference type="ARBA" id="ARBA00022670"/>
    </source>
</evidence>
<keyword evidence="2" id="KW-0134">Cell wall</keyword>
<dbReference type="InterPro" id="IPR050131">
    <property type="entry name" value="Peptidase_S8_subtilisin-like"/>
</dbReference>
<evidence type="ECO:0000256" key="5">
    <source>
        <dbReference type="ARBA" id="ARBA00022801"/>
    </source>
</evidence>
<dbReference type="GeneID" id="71989805"/>
<evidence type="ECO:0000259" key="10">
    <source>
        <dbReference type="Pfam" id="PF02225"/>
    </source>
</evidence>
<dbReference type="PROSITE" id="PS00138">
    <property type="entry name" value="SUBTILASE_SER"/>
    <property type="match status" value="1"/>
</dbReference>
<dbReference type="InterPro" id="IPR000209">
    <property type="entry name" value="Peptidase_S8/S53_dom"/>
</dbReference>
<dbReference type="SUPFAM" id="SSF52743">
    <property type="entry name" value="Subtilisin-like"/>
    <property type="match status" value="1"/>
</dbReference>
<dbReference type="InterPro" id="IPR023828">
    <property type="entry name" value="Peptidase_S8_Ser-AS"/>
</dbReference>
<evidence type="ECO:0000256" key="1">
    <source>
        <dbReference type="ARBA" id="ARBA00011073"/>
    </source>
</evidence>
<keyword evidence="13" id="KW-1185">Reference proteome</keyword>
<evidence type="ECO:0000313" key="12">
    <source>
        <dbReference type="EMBL" id="UJO20468.1"/>
    </source>
</evidence>
<dbReference type="KEGG" id="ffu:CLAFUR5_09927"/>
<evidence type="ECO:0000313" key="13">
    <source>
        <dbReference type="Proteomes" id="UP000756132"/>
    </source>
</evidence>
<dbReference type="InterPro" id="IPR046450">
    <property type="entry name" value="PA_dom_sf"/>
</dbReference>
<keyword evidence="5 8" id="KW-0378">Hydrolase</keyword>
<dbReference type="RefSeq" id="XP_047764834.1">
    <property type="nucleotide sequence ID" value="XM_047909075.1"/>
</dbReference>
<keyword evidence="3 8" id="KW-0645">Protease</keyword>
<name>A0A9Q8US64_PASFU</name>
<dbReference type="Gene3D" id="3.50.30.30">
    <property type="match status" value="1"/>
</dbReference>
<dbReference type="Pfam" id="PF02225">
    <property type="entry name" value="PA"/>
    <property type="match status" value="1"/>
</dbReference>